<feature type="region of interest" description="Disordered" evidence="1">
    <location>
        <begin position="110"/>
        <end position="152"/>
    </location>
</feature>
<dbReference type="Gene3D" id="3.30.460.10">
    <property type="entry name" value="Beta Polymerase, domain 2"/>
    <property type="match status" value="1"/>
</dbReference>
<dbReference type="SUPFAM" id="SSF81301">
    <property type="entry name" value="Nucleotidyltransferase"/>
    <property type="match status" value="1"/>
</dbReference>
<name>A0A540V967_9CHLR</name>
<organism evidence="3 4">
    <name type="scientific">Litorilinea aerophila</name>
    <dbReference type="NCBI Taxonomy" id="1204385"/>
    <lineage>
        <taxon>Bacteria</taxon>
        <taxon>Bacillati</taxon>
        <taxon>Chloroflexota</taxon>
        <taxon>Caldilineae</taxon>
        <taxon>Caldilineales</taxon>
        <taxon>Caldilineaceae</taxon>
        <taxon>Litorilinea</taxon>
    </lineage>
</organism>
<dbReference type="Proteomes" id="UP000317371">
    <property type="component" value="Unassembled WGS sequence"/>
</dbReference>
<dbReference type="InterPro" id="IPR043519">
    <property type="entry name" value="NT_sf"/>
</dbReference>
<protein>
    <submittedName>
        <fullName evidence="3">Nucleotidyltransferase domain-containing protein</fullName>
    </submittedName>
</protein>
<dbReference type="RefSeq" id="WP_141612321.1">
    <property type="nucleotide sequence ID" value="NZ_VIGC02000043.1"/>
</dbReference>
<evidence type="ECO:0000313" key="3">
    <source>
        <dbReference type="EMBL" id="TQE93294.1"/>
    </source>
</evidence>
<evidence type="ECO:0000256" key="1">
    <source>
        <dbReference type="SAM" id="MobiDB-lite"/>
    </source>
</evidence>
<proteinExistence type="predicted"/>
<feature type="domain" description="Polymerase nucleotidyl transferase" evidence="2">
    <location>
        <begin position="23"/>
        <end position="70"/>
    </location>
</feature>
<dbReference type="AlphaFoldDB" id="A0A540V967"/>
<evidence type="ECO:0000313" key="4">
    <source>
        <dbReference type="Proteomes" id="UP000317371"/>
    </source>
</evidence>
<keyword evidence="4" id="KW-1185">Reference proteome</keyword>
<accession>A0A540V967</accession>
<sequence length="152" mass="17036">MDTDAHLAEQRTAYVASLEEALQQILGQLRQMPQVERVILFGSYAAGHRNLFTDLDLLVVMDSRQDFLTRSAQLRQRLKVDVDLDLAERWLAQATITSPLAIPTAFLAASQPKCSPRKRRQAPWPWPGRRSPGSERCSPGSQNNLEVEPCGP</sequence>
<dbReference type="OrthoDB" id="160408at2"/>
<evidence type="ECO:0000259" key="2">
    <source>
        <dbReference type="Pfam" id="PF01909"/>
    </source>
</evidence>
<dbReference type="InParanoid" id="A0A540V967"/>
<comment type="caution">
    <text evidence="3">The sequence shown here is derived from an EMBL/GenBank/DDBJ whole genome shotgun (WGS) entry which is preliminary data.</text>
</comment>
<dbReference type="InterPro" id="IPR002934">
    <property type="entry name" value="Polymerase_NTP_transf_dom"/>
</dbReference>
<dbReference type="GO" id="GO:0016779">
    <property type="term" value="F:nucleotidyltransferase activity"/>
    <property type="evidence" value="ECO:0007669"/>
    <property type="project" value="InterPro"/>
</dbReference>
<dbReference type="Pfam" id="PF01909">
    <property type="entry name" value="NTP_transf_2"/>
    <property type="match status" value="1"/>
</dbReference>
<keyword evidence="3" id="KW-0808">Transferase</keyword>
<reference evidence="3 4" key="1">
    <citation type="submission" date="2019-06" db="EMBL/GenBank/DDBJ databases">
        <title>Genome sequence of Litorilinea aerophila BAA-2444.</title>
        <authorList>
            <person name="Maclea K.S."/>
            <person name="Maurais E.G."/>
            <person name="Iannazzi L.C."/>
        </authorList>
    </citation>
    <scope>NUCLEOTIDE SEQUENCE [LARGE SCALE GENOMIC DNA]</scope>
    <source>
        <strain evidence="3 4">ATCC BAA-2444</strain>
    </source>
</reference>
<dbReference type="EMBL" id="VIGC01000043">
    <property type="protein sequence ID" value="TQE93294.1"/>
    <property type="molecule type" value="Genomic_DNA"/>
</dbReference>
<dbReference type="CDD" id="cd05403">
    <property type="entry name" value="NT_KNTase_like"/>
    <property type="match status" value="1"/>
</dbReference>
<gene>
    <name evidence="3" type="ORF">FKZ61_21975</name>
</gene>